<feature type="signal peptide" evidence="2">
    <location>
        <begin position="1"/>
        <end position="24"/>
    </location>
</feature>
<keyword evidence="1" id="KW-0472">Membrane</keyword>
<keyword evidence="1" id="KW-1133">Transmembrane helix</keyword>
<dbReference type="OrthoDB" id="10337947at2759"/>
<evidence type="ECO:0000256" key="2">
    <source>
        <dbReference type="SAM" id="SignalP"/>
    </source>
</evidence>
<protein>
    <submittedName>
        <fullName evidence="3">Uncharacterized protein</fullName>
    </submittedName>
</protein>
<dbReference type="KEGG" id="scm:SCHCO_02508612"/>
<dbReference type="HOGENOM" id="CLU_2016529_0_0_1"/>
<dbReference type="VEuPathDB" id="FungiDB:SCHCODRAFT_02508612"/>
<proteinExistence type="predicted"/>
<keyword evidence="1" id="KW-0812">Transmembrane</keyword>
<evidence type="ECO:0000313" key="4">
    <source>
        <dbReference type="Proteomes" id="UP000007431"/>
    </source>
</evidence>
<feature type="transmembrane region" description="Helical" evidence="1">
    <location>
        <begin position="34"/>
        <end position="62"/>
    </location>
</feature>
<dbReference type="InParanoid" id="D8Q9P0"/>
<evidence type="ECO:0000256" key="1">
    <source>
        <dbReference type="SAM" id="Phobius"/>
    </source>
</evidence>
<reference evidence="3 4" key="1">
    <citation type="journal article" date="2010" name="Nat. Biotechnol.">
        <title>Genome sequence of the model mushroom Schizophyllum commune.</title>
        <authorList>
            <person name="Ohm R.A."/>
            <person name="de Jong J.F."/>
            <person name="Lugones L.G."/>
            <person name="Aerts A."/>
            <person name="Kothe E."/>
            <person name="Stajich J.E."/>
            <person name="de Vries R.P."/>
            <person name="Record E."/>
            <person name="Levasseur A."/>
            <person name="Baker S.E."/>
            <person name="Bartholomew K.A."/>
            <person name="Coutinho P.M."/>
            <person name="Erdmann S."/>
            <person name="Fowler T.J."/>
            <person name="Gathman A.C."/>
            <person name="Lombard V."/>
            <person name="Henrissat B."/>
            <person name="Knabe N."/>
            <person name="Kuees U."/>
            <person name="Lilly W.W."/>
            <person name="Lindquist E."/>
            <person name="Lucas S."/>
            <person name="Magnuson J.K."/>
            <person name="Piumi F."/>
            <person name="Raudaskoski M."/>
            <person name="Salamov A."/>
            <person name="Schmutz J."/>
            <person name="Schwarze F.W.M.R."/>
            <person name="vanKuyk P.A."/>
            <person name="Horton J.S."/>
            <person name="Grigoriev I.V."/>
            <person name="Woesten H.A.B."/>
        </authorList>
    </citation>
    <scope>NUCLEOTIDE SEQUENCE [LARGE SCALE GENOMIC DNA]</scope>
    <source>
        <strain evidence="4">H4-8 / FGSC 9210</strain>
    </source>
</reference>
<name>D8Q9P0_SCHCM</name>
<accession>D8Q9P0</accession>
<dbReference type="Proteomes" id="UP000007431">
    <property type="component" value="Unassembled WGS sequence"/>
</dbReference>
<feature type="non-terminal residue" evidence="3">
    <location>
        <position position="123"/>
    </location>
</feature>
<dbReference type="EMBL" id="GL377308">
    <property type="protein sequence ID" value="EFI95695.1"/>
    <property type="molecule type" value="Genomic_DNA"/>
</dbReference>
<gene>
    <name evidence="3" type="ORF">SCHCODRAFT_110650</name>
</gene>
<evidence type="ECO:0000313" key="3">
    <source>
        <dbReference type="EMBL" id="EFI95695.1"/>
    </source>
</evidence>
<keyword evidence="4" id="KW-1185">Reference proteome</keyword>
<sequence>MMNSGTSIFAIVLSIFLAVASTSAAVILAEFILLSALICVLVTVTGCASTATAFAAFAYLFFRFFSLLWTDGRSGLAKWASETRQHASRVLRAAPIDLHDVPIDETLNDPAHDREMPATTPCS</sequence>
<organism evidence="4">
    <name type="scientific">Schizophyllum commune (strain H4-8 / FGSC 9210)</name>
    <name type="common">Split gill fungus</name>
    <dbReference type="NCBI Taxonomy" id="578458"/>
    <lineage>
        <taxon>Eukaryota</taxon>
        <taxon>Fungi</taxon>
        <taxon>Dikarya</taxon>
        <taxon>Basidiomycota</taxon>
        <taxon>Agaricomycotina</taxon>
        <taxon>Agaricomycetes</taxon>
        <taxon>Agaricomycetidae</taxon>
        <taxon>Agaricales</taxon>
        <taxon>Schizophyllaceae</taxon>
        <taxon>Schizophyllum</taxon>
    </lineage>
</organism>
<feature type="chain" id="PRO_5003120700" evidence="2">
    <location>
        <begin position="25"/>
        <end position="123"/>
    </location>
</feature>
<keyword evidence="2" id="KW-0732">Signal</keyword>
<dbReference type="RefSeq" id="XP_003030598.1">
    <property type="nucleotide sequence ID" value="XM_003030552.1"/>
</dbReference>
<dbReference type="AlphaFoldDB" id="D8Q9P0"/>
<dbReference type="GeneID" id="9588374"/>